<dbReference type="Gramene" id="KZN08029">
    <property type="protein sequence ID" value="KZN08029"/>
    <property type="gene ID" value="DCAR_000698"/>
</dbReference>
<evidence type="ECO:0000256" key="1">
    <source>
        <dbReference type="SAM" id="MobiDB-lite"/>
    </source>
</evidence>
<name>A0A166FPL0_DAUCS</name>
<gene>
    <name evidence="2" type="ORF">DCAR_000698</name>
    <name evidence="3" type="ORF">DCAR_0100490</name>
</gene>
<evidence type="ECO:0000313" key="4">
    <source>
        <dbReference type="Proteomes" id="UP000077755"/>
    </source>
</evidence>
<accession>A0A166FPL0</accession>
<sequence>MMGAAEAVALLAAPEMNNWKRTILLTLLVRNTTTIVDRIKSRSVSRSEKRTVKHYKRLIRQRHVQEQPRSEQSKEDDEIWCV</sequence>
<keyword evidence="4" id="KW-1185">Reference proteome</keyword>
<proteinExistence type="predicted"/>
<dbReference type="EMBL" id="LNRQ01000001">
    <property type="protein sequence ID" value="KZN08029.1"/>
    <property type="molecule type" value="Genomic_DNA"/>
</dbReference>
<evidence type="ECO:0000313" key="3">
    <source>
        <dbReference type="EMBL" id="WOG81344.1"/>
    </source>
</evidence>
<dbReference type="Proteomes" id="UP000077755">
    <property type="component" value="Chromosome 1"/>
</dbReference>
<feature type="region of interest" description="Disordered" evidence="1">
    <location>
        <begin position="61"/>
        <end position="82"/>
    </location>
</feature>
<feature type="compositionally biased region" description="Basic and acidic residues" evidence="1">
    <location>
        <begin position="63"/>
        <end position="73"/>
    </location>
</feature>
<dbReference type="EMBL" id="CP093343">
    <property type="protein sequence ID" value="WOG81344.1"/>
    <property type="molecule type" value="Genomic_DNA"/>
</dbReference>
<evidence type="ECO:0000313" key="2">
    <source>
        <dbReference type="EMBL" id="KZN08029.1"/>
    </source>
</evidence>
<organism evidence="2">
    <name type="scientific">Daucus carota subsp. sativus</name>
    <name type="common">Carrot</name>
    <dbReference type="NCBI Taxonomy" id="79200"/>
    <lineage>
        <taxon>Eukaryota</taxon>
        <taxon>Viridiplantae</taxon>
        <taxon>Streptophyta</taxon>
        <taxon>Embryophyta</taxon>
        <taxon>Tracheophyta</taxon>
        <taxon>Spermatophyta</taxon>
        <taxon>Magnoliopsida</taxon>
        <taxon>eudicotyledons</taxon>
        <taxon>Gunneridae</taxon>
        <taxon>Pentapetalae</taxon>
        <taxon>asterids</taxon>
        <taxon>campanulids</taxon>
        <taxon>Apiales</taxon>
        <taxon>Apiaceae</taxon>
        <taxon>Apioideae</taxon>
        <taxon>Scandiceae</taxon>
        <taxon>Daucinae</taxon>
        <taxon>Daucus</taxon>
        <taxon>Daucus sect. Daucus</taxon>
    </lineage>
</organism>
<protein>
    <submittedName>
        <fullName evidence="2">Uncharacterized protein</fullName>
    </submittedName>
</protein>
<dbReference type="AlphaFoldDB" id="A0A166FPL0"/>
<reference evidence="2" key="1">
    <citation type="journal article" date="2016" name="Nat. Genet.">
        <title>A high-quality carrot genome assembly provides new insights into carotenoid accumulation and asterid genome evolution.</title>
        <authorList>
            <person name="Iorizzo M."/>
            <person name="Ellison S."/>
            <person name="Senalik D."/>
            <person name="Zeng P."/>
            <person name="Satapoomin P."/>
            <person name="Huang J."/>
            <person name="Bowman M."/>
            <person name="Iovene M."/>
            <person name="Sanseverino W."/>
            <person name="Cavagnaro P."/>
            <person name="Yildiz M."/>
            <person name="Macko-Podgorni A."/>
            <person name="Moranska E."/>
            <person name="Grzebelus E."/>
            <person name="Grzebelus D."/>
            <person name="Ashrafi H."/>
            <person name="Zheng Z."/>
            <person name="Cheng S."/>
            <person name="Spooner D."/>
            <person name="Van Deynze A."/>
            <person name="Simon P."/>
        </authorList>
    </citation>
    <scope>NUCLEOTIDE SEQUENCE [LARGE SCALE GENOMIC DNA]</scope>
    <source>
        <tissue evidence="2">Leaf</tissue>
    </source>
</reference>
<reference evidence="3" key="2">
    <citation type="submission" date="2022-03" db="EMBL/GenBank/DDBJ databases">
        <title>Draft title - Genomic analysis of global carrot germplasm unveils the trajectory of domestication and the origin of high carotenoid orange carrot.</title>
        <authorList>
            <person name="Iorizzo M."/>
            <person name="Ellison S."/>
            <person name="Senalik D."/>
            <person name="Macko-Podgorni A."/>
            <person name="Grzebelus D."/>
            <person name="Bostan H."/>
            <person name="Rolling W."/>
            <person name="Curaba J."/>
            <person name="Simon P."/>
        </authorList>
    </citation>
    <scope>NUCLEOTIDE SEQUENCE</scope>
    <source>
        <tissue evidence="3">Leaf</tissue>
    </source>
</reference>